<dbReference type="EMBL" id="KV417317">
    <property type="protein sequence ID" value="KZO91837.1"/>
    <property type="molecule type" value="Genomic_DNA"/>
</dbReference>
<dbReference type="InterPro" id="IPR002575">
    <property type="entry name" value="Aminoglycoside_PTrfase"/>
</dbReference>
<dbReference type="AlphaFoldDB" id="A0A167HP65"/>
<keyword evidence="2" id="KW-0808">Transferase</keyword>
<reference evidence="2 3" key="1">
    <citation type="journal article" date="2016" name="Mol. Biol. Evol.">
        <title>Comparative Genomics of Early-Diverging Mushroom-Forming Fungi Provides Insights into the Origins of Lignocellulose Decay Capabilities.</title>
        <authorList>
            <person name="Nagy L.G."/>
            <person name="Riley R."/>
            <person name="Tritt A."/>
            <person name="Adam C."/>
            <person name="Daum C."/>
            <person name="Floudas D."/>
            <person name="Sun H."/>
            <person name="Yadav J.S."/>
            <person name="Pangilinan J."/>
            <person name="Larsson K.H."/>
            <person name="Matsuura K."/>
            <person name="Barry K."/>
            <person name="Labutti K."/>
            <person name="Kuo R."/>
            <person name="Ohm R.A."/>
            <person name="Bhattacharya S.S."/>
            <person name="Shirouzu T."/>
            <person name="Yoshinaga Y."/>
            <person name="Martin F.M."/>
            <person name="Grigoriev I.V."/>
            <person name="Hibbett D.S."/>
        </authorList>
    </citation>
    <scope>NUCLEOTIDE SEQUENCE [LARGE SCALE GENOMIC DNA]</scope>
    <source>
        <strain evidence="2 3">TUFC12733</strain>
    </source>
</reference>
<keyword evidence="3" id="KW-1185">Reference proteome</keyword>
<dbReference type="PANTHER" id="PTHR21310">
    <property type="entry name" value="AMINOGLYCOSIDE PHOSPHOTRANSFERASE-RELATED-RELATED"/>
    <property type="match status" value="1"/>
</dbReference>
<dbReference type="PANTHER" id="PTHR21310:SF15">
    <property type="entry name" value="AMINOGLYCOSIDE PHOSPHOTRANSFERASE DOMAIN-CONTAINING PROTEIN"/>
    <property type="match status" value="1"/>
</dbReference>
<dbReference type="Pfam" id="PF01636">
    <property type="entry name" value="APH"/>
    <property type="match status" value="1"/>
</dbReference>
<dbReference type="Proteomes" id="UP000076738">
    <property type="component" value="Unassembled WGS sequence"/>
</dbReference>
<evidence type="ECO:0000313" key="2">
    <source>
        <dbReference type="EMBL" id="KZO91837.1"/>
    </source>
</evidence>
<proteinExistence type="predicted"/>
<dbReference type="STRING" id="1330018.A0A167HP65"/>
<accession>A0A167HP65</accession>
<organism evidence="2 3">
    <name type="scientific">Calocera viscosa (strain TUFC12733)</name>
    <dbReference type="NCBI Taxonomy" id="1330018"/>
    <lineage>
        <taxon>Eukaryota</taxon>
        <taxon>Fungi</taxon>
        <taxon>Dikarya</taxon>
        <taxon>Basidiomycota</taxon>
        <taxon>Agaricomycotina</taxon>
        <taxon>Dacrymycetes</taxon>
        <taxon>Dacrymycetales</taxon>
        <taxon>Dacrymycetaceae</taxon>
        <taxon>Calocera</taxon>
    </lineage>
</organism>
<dbReference type="InterPro" id="IPR011009">
    <property type="entry name" value="Kinase-like_dom_sf"/>
</dbReference>
<gene>
    <name evidence="2" type="ORF">CALVIDRAFT_567866</name>
</gene>
<dbReference type="GO" id="GO:0016301">
    <property type="term" value="F:kinase activity"/>
    <property type="evidence" value="ECO:0007669"/>
    <property type="project" value="UniProtKB-KW"/>
</dbReference>
<feature type="domain" description="Aminoglycoside phosphotransferase" evidence="1">
    <location>
        <begin position="12"/>
        <end position="212"/>
    </location>
</feature>
<evidence type="ECO:0000259" key="1">
    <source>
        <dbReference type="Pfam" id="PF01636"/>
    </source>
</evidence>
<dbReference type="InterPro" id="IPR051678">
    <property type="entry name" value="AGP_Transferase"/>
</dbReference>
<dbReference type="SUPFAM" id="SSF56112">
    <property type="entry name" value="Protein kinase-like (PK-like)"/>
    <property type="match status" value="1"/>
</dbReference>
<protein>
    <submittedName>
        <fullName evidence="2">Kinase-like protein</fullName>
    </submittedName>
</protein>
<sequence>MLPFGLVIKGTTLREAEALQSLNRANIPLVPRLIDCVSIPYSWQPFFNCGNYAHEEMVIIIMTRLEGQPIAHRLATFTGLQTKELGDALRTSFSKIRELQPPNNQVCGFGGRCCVSYHISFDVFGPFPLVKMFNRWMNERTRYRVKSDDELPPPRNDTEKLAFSHGDLMPHNILVSKEGKLTGLIDWECAGWMPRHWDAAYALFMYDSYKPWEGIINQVFAEDAEDVRLEREWYLYWGE</sequence>
<dbReference type="Gene3D" id="3.90.1200.10">
    <property type="match status" value="1"/>
</dbReference>
<name>A0A167HP65_CALVF</name>
<dbReference type="OrthoDB" id="2906425at2759"/>
<keyword evidence="2" id="KW-0418">Kinase</keyword>
<evidence type="ECO:0000313" key="3">
    <source>
        <dbReference type="Proteomes" id="UP000076738"/>
    </source>
</evidence>